<dbReference type="EMBL" id="JAJEPX010000013">
    <property type="protein sequence ID" value="MCC2176695.1"/>
    <property type="molecule type" value="Genomic_DNA"/>
</dbReference>
<dbReference type="CDD" id="cd01189">
    <property type="entry name" value="INT_ICEBs1_C_like"/>
    <property type="match status" value="1"/>
</dbReference>
<evidence type="ECO:0000259" key="6">
    <source>
        <dbReference type="PROSITE" id="PS51900"/>
    </source>
</evidence>
<dbReference type="InterPro" id="IPR010998">
    <property type="entry name" value="Integrase_recombinase_N"/>
</dbReference>
<dbReference type="Pfam" id="PF00589">
    <property type="entry name" value="Phage_integrase"/>
    <property type="match status" value="1"/>
</dbReference>
<evidence type="ECO:0000313" key="7">
    <source>
        <dbReference type="EMBL" id="MCC2176695.1"/>
    </source>
</evidence>
<protein>
    <submittedName>
        <fullName evidence="7">Site-specific integrase</fullName>
    </submittedName>
</protein>
<comment type="caution">
    <text evidence="7">The sequence shown here is derived from an EMBL/GenBank/DDBJ whole genome shotgun (WGS) entry which is preliminary data.</text>
</comment>
<accession>A0AAW4VYZ7</accession>
<sequence>MATAKKTPSGKWRCLAYIGKDENGKRQYKSFTAASKKEAEFQATLFLTNKRYEENSMTISKAVAEYIASKENVLSPSTIEGYRNVERNRLSEIADIEIADFGTITAQKYINEMARRLSAKSVANAWGLVAAAIKQQAPEKVLTVTLPSKKKRVRELPTAAEVIAAVKGTDVELPALLAMWLSLRMSEVRGLKYKDIRDGVLTVRRTILTVDGEHIIREQNKTYESTRRLTLSPYLEELIGTGAPDDFIIPMTGETIYKHFVRAIEAAGLPHMRFHDLRHLSASVLVSLGIPNLYSRERGGWSTDSILESVYQHTFSADRAAVDTKVNDYFEGLLSLNL</sequence>
<dbReference type="InterPro" id="IPR050090">
    <property type="entry name" value="Tyrosine_recombinase_XerCD"/>
</dbReference>
<evidence type="ECO:0000256" key="2">
    <source>
        <dbReference type="ARBA" id="ARBA00023125"/>
    </source>
</evidence>
<keyword evidence="3" id="KW-0233">DNA recombination</keyword>
<feature type="domain" description="Core-binding (CB)" evidence="6">
    <location>
        <begin position="57"/>
        <end position="137"/>
    </location>
</feature>
<evidence type="ECO:0000256" key="3">
    <source>
        <dbReference type="ARBA" id="ARBA00023172"/>
    </source>
</evidence>
<dbReference type="PROSITE" id="PS51898">
    <property type="entry name" value="TYR_RECOMBINASE"/>
    <property type="match status" value="1"/>
</dbReference>
<feature type="domain" description="Tyr recombinase" evidence="5">
    <location>
        <begin position="141"/>
        <end position="324"/>
    </location>
</feature>
<dbReference type="PANTHER" id="PTHR30349">
    <property type="entry name" value="PHAGE INTEGRASE-RELATED"/>
    <property type="match status" value="1"/>
</dbReference>
<dbReference type="InterPro" id="IPR011010">
    <property type="entry name" value="DNA_brk_join_enz"/>
</dbReference>
<organism evidence="7 8">
    <name type="scientific">Agathobaculum butyriciproducens</name>
    <dbReference type="NCBI Taxonomy" id="1628085"/>
    <lineage>
        <taxon>Bacteria</taxon>
        <taxon>Bacillati</taxon>
        <taxon>Bacillota</taxon>
        <taxon>Clostridia</taxon>
        <taxon>Eubacteriales</taxon>
        <taxon>Butyricicoccaceae</taxon>
        <taxon>Agathobaculum</taxon>
    </lineage>
</organism>
<comment type="similarity">
    <text evidence="1">Belongs to the 'phage' integrase family.</text>
</comment>
<dbReference type="GO" id="GO:0003677">
    <property type="term" value="F:DNA binding"/>
    <property type="evidence" value="ECO:0007669"/>
    <property type="project" value="UniProtKB-UniRule"/>
</dbReference>
<dbReference type="Gene3D" id="1.10.150.130">
    <property type="match status" value="1"/>
</dbReference>
<dbReference type="GO" id="GO:0006310">
    <property type="term" value="P:DNA recombination"/>
    <property type="evidence" value="ECO:0007669"/>
    <property type="project" value="UniProtKB-KW"/>
</dbReference>
<name>A0AAW4VYZ7_9FIRM</name>
<dbReference type="Proteomes" id="UP001298753">
    <property type="component" value="Unassembled WGS sequence"/>
</dbReference>
<dbReference type="InterPro" id="IPR044068">
    <property type="entry name" value="CB"/>
</dbReference>
<dbReference type="RefSeq" id="WP_227600557.1">
    <property type="nucleotide sequence ID" value="NZ_JAJEPX010000013.1"/>
</dbReference>
<proteinExistence type="inferred from homology"/>
<dbReference type="InterPro" id="IPR002104">
    <property type="entry name" value="Integrase_catalytic"/>
</dbReference>
<dbReference type="Gene3D" id="1.10.443.10">
    <property type="entry name" value="Intergrase catalytic core"/>
    <property type="match status" value="1"/>
</dbReference>
<dbReference type="PROSITE" id="PS51900">
    <property type="entry name" value="CB"/>
    <property type="match status" value="1"/>
</dbReference>
<dbReference type="GO" id="GO:0015074">
    <property type="term" value="P:DNA integration"/>
    <property type="evidence" value="ECO:0007669"/>
    <property type="project" value="InterPro"/>
</dbReference>
<dbReference type="PANTHER" id="PTHR30349:SF41">
    <property type="entry name" value="INTEGRASE_RECOMBINASE PROTEIN MJ0367-RELATED"/>
    <property type="match status" value="1"/>
</dbReference>
<evidence type="ECO:0000256" key="1">
    <source>
        <dbReference type="ARBA" id="ARBA00008857"/>
    </source>
</evidence>
<evidence type="ECO:0000256" key="4">
    <source>
        <dbReference type="PROSITE-ProRule" id="PRU01248"/>
    </source>
</evidence>
<gene>
    <name evidence="7" type="ORF">LKD22_06095</name>
</gene>
<evidence type="ECO:0000313" key="8">
    <source>
        <dbReference type="Proteomes" id="UP001298753"/>
    </source>
</evidence>
<evidence type="ECO:0000259" key="5">
    <source>
        <dbReference type="PROSITE" id="PS51898"/>
    </source>
</evidence>
<keyword evidence="2 4" id="KW-0238">DNA-binding</keyword>
<dbReference type="GeneID" id="98659929"/>
<reference evidence="7 8" key="1">
    <citation type="submission" date="2021-10" db="EMBL/GenBank/DDBJ databases">
        <title>Anaerobic single-cell dispensing facilitates the cultivation of human gut bacteria.</title>
        <authorList>
            <person name="Afrizal A."/>
        </authorList>
    </citation>
    <scope>NUCLEOTIDE SEQUENCE [LARGE SCALE GENOMIC DNA]</scope>
    <source>
        <strain evidence="7 8">CLA-AA-H270</strain>
    </source>
</reference>
<dbReference type="SUPFAM" id="SSF56349">
    <property type="entry name" value="DNA breaking-rejoining enzymes"/>
    <property type="match status" value="1"/>
</dbReference>
<dbReference type="InterPro" id="IPR013762">
    <property type="entry name" value="Integrase-like_cat_sf"/>
</dbReference>
<keyword evidence="8" id="KW-1185">Reference proteome</keyword>
<dbReference type="AlphaFoldDB" id="A0AAW4VYZ7"/>